<gene>
    <name evidence="1" type="ORF">HGA11_28750</name>
</gene>
<evidence type="ECO:0000313" key="2">
    <source>
        <dbReference type="Proteomes" id="UP000518188"/>
    </source>
</evidence>
<organism evidence="1 2">
    <name type="scientific">Mycolicibacterium septicum DSM 44393</name>
    <dbReference type="NCBI Taxonomy" id="1341646"/>
    <lineage>
        <taxon>Bacteria</taxon>
        <taxon>Bacillati</taxon>
        <taxon>Actinomycetota</taxon>
        <taxon>Actinomycetes</taxon>
        <taxon>Mycobacteriales</taxon>
        <taxon>Mycobacteriaceae</taxon>
        <taxon>Mycolicibacterium</taxon>
    </lineage>
</organism>
<dbReference type="EMBL" id="JAAXPJ010000015">
    <property type="protein sequence ID" value="NKZ14966.1"/>
    <property type="molecule type" value="Genomic_DNA"/>
</dbReference>
<comment type="caution">
    <text evidence="1">The sequence shown here is derived from an EMBL/GenBank/DDBJ whole genome shotgun (WGS) entry which is preliminary data.</text>
</comment>
<sequence>MIPQMITFDTENDLESYVEKMNQAGIRPDLGIVDANGVQVLACRTAPGGDGYDFVYYAPNEEDGTFHCCGCRECDPRTCQYRHTNWRPVLPVAALAAFDVTACVCVSDGNHTDCPVHPS</sequence>
<accession>A0A7X6MV20</accession>
<reference evidence="1 2" key="1">
    <citation type="submission" date="2020-04" db="EMBL/GenBank/DDBJ databases">
        <title>MicrobeNet Type strains.</title>
        <authorList>
            <person name="Nicholson A.C."/>
        </authorList>
    </citation>
    <scope>NUCLEOTIDE SEQUENCE [LARGE SCALE GENOMIC DNA]</scope>
    <source>
        <strain evidence="1 2">ATCC 700731</strain>
    </source>
</reference>
<proteinExistence type="predicted"/>
<dbReference type="Proteomes" id="UP000518188">
    <property type="component" value="Unassembled WGS sequence"/>
</dbReference>
<name>A0A7X6MV20_9MYCO</name>
<dbReference type="AlphaFoldDB" id="A0A7X6MV20"/>
<protein>
    <submittedName>
        <fullName evidence="1">Uncharacterized protein</fullName>
    </submittedName>
</protein>
<evidence type="ECO:0000313" key="1">
    <source>
        <dbReference type="EMBL" id="NKZ14966.1"/>
    </source>
</evidence>